<keyword evidence="5" id="KW-0732">Signal</keyword>
<dbReference type="CDD" id="cd04852">
    <property type="entry name" value="Peptidases_S8_3"/>
    <property type="match status" value="1"/>
</dbReference>
<dbReference type="CDD" id="cd02120">
    <property type="entry name" value="PA_subtilisin_like"/>
    <property type="match status" value="1"/>
</dbReference>
<dbReference type="FunFam" id="3.30.70.80:FF:000002">
    <property type="entry name" value="Subtilisin-like protease SBT5.3"/>
    <property type="match status" value="1"/>
</dbReference>
<feature type="active site" description="Charge relay system" evidence="9 11">
    <location>
        <position position="340"/>
    </location>
</feature>
<dbReference type="Gene3D" id="1.25.40.10">
    <property type="entry name" value="Tetratricopeptide repeat domain"/>
    <property type="match status" value="1"/>
</dbReference>
<dbReference type="GO" id="GO:0005576">
    <property type="term" value="C:extracellular region"/>
    <property type="evidence" value="ECO:0007669"/>
    <property type="project" value="UniProtKB-SubCell"/>
</dbReference>
<dbReference type="PROSITE" id="PS51892">
    <property type="entry name" value="SUBTILASE"/>
    <property type="match status" value="1"/>
</dbReference>
<feature type="domain" description="Inhibitor I9" evidence="13">
    <location>
        <begin position="136"/>
        <end position="221"/>
    </location>
</feature>
<dbReference type="InterPro" id="IPR011990">
    <property type="entry name" value="TPR-like_helical_dom_sf"/>
</dbReference>
<dbReference type="InterPro" id="IPR036852">
    <property type="entry name" value="Peptidase_S8/S53_dom_sf"/>
</dbReference>
<dbReference type="GO" id="GO:0006508">
    <property type="term" value="P:proteolysis"/>
    <property type="evidence" value="ECO:0007669"/>
    <property type="project" value="UniProtKB-KW"/>
</dbReference>
<sequence>MGHHRLVDDQTFKIALKTLAKARELKKCVEFFHSMNAYGLGGKIVQAHLRFEEMHKRGIEGDTLTLGSLLHGLLARGRVNEVYEVFERLEKPGINIYHGLIKRLLRLRRAGEATQVGKSLEATKYVERTMKSGLEVHIVYMGEKRHDEPELVSESHHHILSHVLGRVLKFPTDSKEAAEESIIYSYKHGFSGFAAVLTQTQAKHIADFPGVVNVIPNRIFSLCTTRSWDFLQVRPDIRNGILAQSRSGSGSIIGIMDTGIWPESESFKDDGMGEIPSRWRGICQDGEQFNRSHCNRGMHCHWDRKIIGARWYIKGYEAEFGKLNRSDGVEFLSPRDASGHGTHTSSTAAGALIENASFMGLAGGVARGGAPSAWLAIYKVCWSTGGCSSADLLAAFDDAISDGVDVVSLSLGSPPPLPSYAEDVVSIGSFHAVTKGISVVCSGGNSGPYPQSVINTAPWILTVAASTIDRAFPTVITLGNNQSLVVLPHFLQLCLILIDMQYPKHLHYHIEGHAVYTGMDVNKYFPLVYGEDIASINADEDTARSCDSGSLNETLARGKVVLCFQSRSQRSATVAASTVLSVNGTGLIFAKVPTKDVSLSWSLPCVQIDFTIGTYLLTYMEATRNPVVKFGPTRTALGQQISPEVAFFSSRGPSSLSPTVLKPDIAAPGVNILASWSPASSPLYYDAPGTKQLQLKFKLESGTSMSCPHISAVVALLKTIHPDWSPAAINSALITTASLEDAYDQSIVAEGAPHKQADPFDYGGGHVNPNKAISPGLVYDSGVSDYVQFLCSMGYNDTATSLVAGTPTKCLKSTNFLVNLNLPSITIPDLKQRLTVTRTVRNVGPENSVYIARIQTPAGVSVRVKPKILRFNLTVKVLNFNVVFRSHLRIQGRYSFGNLFWEDGFHVVRIPLIVRTIIEDFYAET</sequence>
<keyword evidence="3" id="KW-0964">Secreted</keyword>
<reference evidence="15" key="1">
    <citation type="journal article" date="2021" name="Front. Plant Sci.">
        <title>Chromosome-Scale Genome Assembly for Chinese Sour Jujube and Insights Into Its Genome Evolution and Domestication Signature.</title>
        <authorList>
            <person name="Shen L.-Y."/>
            <person name="Luo H."/>
            <person name="Wang X.-L."/>
            <person name="Wang X.-M."/>
            <person name="Qiu X.-J."/>
            <person name="Liu H."/>
            <person name="Zhou S.-S."/>
            <person name="Jia K.-H."/>
            <person name="Nie S."/>
            <person name="Bao Y.-T."/>
            <person name="Zhang R.-G."/>
            <person name="Yun Q.-Z."/>
            <person name="Chai Y.-H."/>
            <person name="Lu J.-Y."/>
            <person name="Li Y."/>
            <person name="Zhao S.-W."/>
            <person name="Mao J.-F."/>
            <person name="Jia S.-G."/>
            <person name="Mao Y.-M."/>
        </authorList>
    </citation>
    <scope>NUCLEOTIDE SEQUENCE</scope>
    <source>
        <strain evidence="15">AT0</strain>
        <tissue evidence="15">Leaf</tissue>
    </source>
</reference>
<evidence type="ECO:0000256" key="10">
    <source>
        <dbReference type="PROSITE-ProRule" id="PRU00708"/>
    </source>
</evidence>
<evidence type="ECO:0000256" key="6">
    <source>
        <dbReference type="ARBA" id="ARBA00022737"/>
    </source>
</evidence>
<dbReference type="EMBL" id="JAEACU010000009">
    <property type="protein sequence ID" value="KAH7517750.1"/>
    <property type="molecule type" value="Genomic_DNA"/>
</dbReference>
<name>A0A978USA0_ZIZJJ</name>
<dbReference type="Gene3D" id="3.40.50.200">
    <property type="entry name" value="Peptidase S8/S53 domain"/>
    <property type="match status" value="1"/>
</dbReference>
<dbReference type="InterPro" id="IPR002885">
    <property type="entry name" value="PPR_rpt"/>
</dbReference>
<evidence type="ECO:0000256" key="9">
    <source>
        <dbReference type="PIRSR" id="PIRSR615500-1"/>
    </source>
</evidence>
<evidence type="ECO:0000256" key="8">
    <source>
        <dbReference type="ARBA" id="ARBA00022825"/>
    </source>
</evidence>
<feature type="domain" description="Subtilisin-like protease fibronectin type-III" evidence="14">
    <location>
        <begin position="819"/>
        <end position="914"/>
    </location>
</feature>
<dbReference type="InterPro" id="IPR023828">
    <property type="entry name" value="Peptidase_S8_Ser-AS"/>
</dbReference>
<evidence type="ECO:0000256" key="7">
    <source>
        <dbReference type="ARBA" id="ARBA00022801"/>
    </source>
</evidence>
<evidence type="ECO:0000256" key="11">
    <source>
        <dbReference type="PROSITE-ProRule" id="PRU01240"/>
    </source>
</evidence>
<comment type="similarity">
    <text evidence="2 11">Belongs to the peptidase S8 family.</text>
</comment>
<evidence type="ECO:0000313" key="16">
    <source>
        <dbReference type="Proteomes" id="UP000813462"/>
    </source>
</evidence>
<feature type="repeat" description="PPR" evidence="10">
    <location>
        <begin position="62"/>
        <end position="96"/>
    </location>
</feature>
<evidence type="ECO:0000259" key="12">
    <source>
        <dbReference type="Pfam" id="PF00082"/>
    </source>
</evidence>
<dbReference type="InterPro" id="IPR045051">
    <property type="entry name" value="SBT"/>
</dbReference>
<keyword evidence="8 11" id="KW-0720">Serine protease</keyword>
<feature type="active site" description="Charge relay system" evidence="9 11">
    <location>
        <position position="704"/>
    </location>
</feature>
<dbReference type="InterPro" id="IPR000209">
    <property type="entry name" value="Peptidase_S8/S53_dom"/>
</dbReference>
<dbReference type="Gene3D" id="3.30.70.80">
    <property type="entry name" value="Peptidase S8 propeptide/proteinase inhibitor I9"/>
    <property type="match status" value="1"/>
</dbReference>
<dbReference type="Gene3D" id="2.60.40.2310">
    <property type="match status" value="1"/>
</dbReference>
<dbReference type="GO" id="GO:0009609">
    <property type="term" value="P:response to symbiotic bacterium"/>
    <property type="evidence" value="ECO:0007669"/>
    <property type="project" value="UniProtKB-ARBA"/>
</dbReference>
<dbReference type="InterPro" id="IPR010259">
    <property type="entry name" value="S8pro/Inhibitor_I9"/>
</dbReference>
<feature type="domain" description="Peptidase S8/S53" evidence="12">
    <location>
        <begin position="248"/>
        <end position="741"/>
    </location>
</feature>
<evidence type="ECO:0000256" key="3">
    <source>
        <dbReference type="ARBA" id="ARBA00022525"/>
    </source>
</evidence>
<dbReference type="InterPro" id="IPR041469">
    <property type="entry name" value="Subtilisin-like_FN3"/>
</dbReference>
<keyword evidence="4 11" id="KW-0645">Protease</keyword>
<dbReference type="InterPro" id="IPR034197">
    <property type="entry name" value="Peptidases_S8_3"/>
</dbReference>
<dbReference type="FunFam" id="2.60.40.2310:FF:000001">
    <property type="entry name" value="Subtilisin-like protease SBT1.5"/>
    <property type="match status" value="1"/>
</dbReference>
<dbReference type="PROSITE" id="PS51375">
    <property type="entry name" value="PPR"/>
    <property type="match status" value="1"/>
</dbReference>
<evidence type="ECO:0000259" key="14">
    <source>
        <dbReference type="Pfam" id="PF17766"/>
    </source>
</evidence>
<dbReference type="PANTHER" id="PTHR10795">
    <property type="entry name" value="PROPROTEIN CONVERTASE SUBTILISIN/KEXIN"/>
    <property type="match status" value="1"/>
</dbReference>
<keyword evidence="7 11" id="KW-0378">Hydrolase</keyword>
<organism evidence="15 16">
    <name type="scientific">Ziziphus jujuba var. spinosa</name>
    <dbReference type="NCBI Taxonomy" id="714518"/>
    <lineage>
        <taxon>Eukaryota</taxon>
        <taxon>Viridiplantae</taxon>
        <taxon>Streptophyta</taxon>
        <taxon>Embryophyta</taxon>
        <taxon>Tracheophyta</taxon>
        <taxon>Spermatophyta</taxon>
        <taxon>Magnoliopsida</taxon>
        <taxon>eudicotyledons</taxon>
        <taxon>Gunneridae</taxon>
        <taxon>Pentapetalae</taxon>
        <taxon>rosids</taxon>
        <taxon>fabids</taxon>
        <taxon>Rosales</taxon>
        <taxon>Rhamnaceae</taxon>
        <taxon>Paliureae</taxon>
        <taxon>Ziziphus</taxon>
    </lineage>
</organism>
<dbReference type="PROSITE" id="PS00138">
    <property type="entry name" value="SUBTILASE_SER"/>
    <property type="match status" value="1"/>
</dbReference>
<protein>
    <recommendedName>
        <fullName evidence="17">Subtilisin-like protease SBT3.9</fullName>
    </recommendedName>
</protein>
<dbReference type="SUPFAM" id="SSF52743">
    <property type="entry name" value="Subtilisin-like"/>
    <property type="match status" value="1"/>
</dbReference>
<evidence type="ECO:0000259" key="13">
    <source>
        <dbReference type="Pfam" id="PF05922"/>
    </source>
</evidence>
<dbReference type="Pfam" id="PF00082">
    <property type="entry name" value="Peptidase_S8"/>
    <property type="match status" value="1"/>
</dbReference>
<comment type="caution">
    <text evidence="15">The sequence shown here is derived from an EMBL/GenBank/DDBJ whole genome shotgun (WGS) entry which is preliminary data.</text>
</comment>
<comment type="subcellular location">
    <subcellularLocation>
        <location evidence="1">Secreted</location>
    </subcellularLocation>
</comment>
<evidence type="ECO:0000256" key="5">
    <source>
        <dbReference type="ARBA" id="ARBA00022729"/>
    </source>
</evidence>
<dbReference type="InterPro" id="IPR015500">
    <property type="entry name" value="Peptidase_S8_subtilisin-rel"/>
</dbReference>
<dbReference type="PRINTS" id="PR00723">
    <property type="entry name" value="SUBTILISIN"/>
</dbReference>
<evidence type="ECO:0008006" key="17">
    <source>
        <dbReference type="Google" id="ProtNLM"/>
    </source>
</evidence>
<evidence type="ECO:0000256" key="4">
    <source>
        <dbReference type="ARBA" id="ARBA00022670"/>
    </source>
</evidence>
<dbReference type="InterPro" id="IPR037045">
    <property type="entry name" value="S8pro/Inhibitor_I9_sf"/>
</dbReference>
<dbReference type="GO" id="GO:0004252">
    <property type="term" value="F:serine-type endopeptidase activity"/>
    <property type="evidence" value="ECO:0007669"/>
    <property type="project" value="UniProtKB-UniRule"/>
</dbReference>
<feature type="active site" description="Charge relay system" evidence="9 11">
    <location>
        <position position="257"/>
    </location>
</feature>
<proteinExistence type="inferred from homology"/>
<dbReference type="AlphaFoldDB" id="A0A978USA0"/>
<dbReference type="Pfam" id="PF17766">
    <property type="entry name" value="fn3_6"/>
    <property type="match status" value="1"/>
</dbReference>
<dbReference type="Pfam" id="PF05922">
    <property type="entry name" value="Inhibitor_I9"/>
    <property type="match status" value="1"/>
</dbReference>
<evidence type="ECO:0000313" key="15">
    <source>
        <dbReference type="EMBL" id="KAH7517750.1"/>
    </source>
</evidence>
<gene>
    <name evidence="15" type="ORF">FEM48_Zijuj09G0097400</name>
</gene>
<keyword evidence="6" id="KW-0677">Repeat</keyword>
<evidence type="ECO:0000256" key="1">
    <source>
        <dbReference type="ARBA" id="ARBA00004613"/>
    </source>
</evidence>
<dbReference type="FunFam" id="3.40.50.200:FF:000006">
    <property type="entry name" value="Subtilisin-like protease SBT1.5"/>
    <property type="match status" value="1"/>
</dbReference>
<evidence type="ECO:0000256" key="2">
    <source>
        <dbReference type="ARBA" id="ARBA00011073"/>
    </source>
</evidence>
<accession>A0A978USA0</accession>
<dbReference type="Gene3D" id="3.50.30.30">
    <property type="match status" value="1"/>
</dbReference>
<dbReference type="Proteomes" id="UP000813462">
    <property type="component" value="Unassembled WGS sequence"/>
</dbReference>